<keyword evidence="1" id="KW-0812">Transmembrane</keyword>
<reference evidence="2 3" key="1">
    <citation type="submission" date="2015-12" db="EMBL/GenBank/DDBJ databases">
        <authorList>
            <person name="Shamseldin A."/>
            <person name="Moawad H."/>
            <person name="Abd El-Rahim W.M."/>
            <person name="Sadowsky M.J."/>
        </authorList>
    </citation>
    <scope>NUCLEOTIDE SEQUENCE [LARGE SCALE GENOMIC DNA]</scope>
    <source>
        <strain evidence="2 3">D7</strain>
    </source>
</reference>
<dbReference type="Pfam" id="PF11804">
    <property type="entry name" value="DUF3325"/>
    <property type="match status" value="1"/>
</dbReference>
<evidence type="ECO:0008006" key="4">
    <source>
        <dbReference type="Google" id="ProtNLM"/>
    </source>
</evidence>
<dbReference type="RefSeq" id="WP_061096032.1">
    <property type="nucleotide sequence ID" value="NZ_CP014323.1"/>
</dbReference>
<accession>A0A126Q3K7</accession>
<feature type="transmembrane region" description="Helical" evidence="1">
    <location>
        <begin position="95"/>
        <end position="113"/>
    </location>
</feature>
<gene>
    <name evidence="2" type="ORF">AVL55_18080</name>
</gene>
<evidence type="ECO:0000313" key="2">
    <source>
        <dbReference type="EMBL" id="AMJ99897.1"/>
    </source>
</evidence>
<dbReference type="AlphaFoldDB" id="A0A126Q3K7"/>
<evidence type="ECO:0000313" key="3">
    <source>
        <dbReference type="Proteomes" id="UP000063991"/>
    </source>
</evidence>
<protein>
    <recommendedName>
        <fullName evidence="4">DUF3325 domain-containing protein</fullName>
    </recommendedName>
</protein>
<keyword evidence="1" id="KW-1133">Transmembrane helix</keyword>
<keyword evidence="1" id="KW-0472">Membrane</keyword>
<name>A0A126Q3K7_ALTMA</name>
<proteinExistence type="predicted"/>
<dbReference type="InterPro" id="IPR021762">
    <property type="entry name" value="DUF3325"/>
</dbReference>
<sequence length="116" mass="13005">MSIILDVVFAFVLTYLSFLLLSLGNKKHAGITRLTSTPSPLLLIVLHSLAYLLMAISLMNCRDVWKTEIGVVVWIGLLQLASVMVSATFTYLPTLYTVVCNYLLLVAFWGPRLREK</sequence>
<dbReference type="Proteomes" id="UP000063991">
    <property type="component" value="Chromosome"/>
</dbReference>
<feature type="transmembrane region" description="Helical" evidence="1">
    <location>
        <begin position="71"/>
        <end position="89"/>
    </location>
</feature>
<evidence type="ECO:0000256" key="1">
    <source>
        <dbReference type="SAM" id="Phobius"/>
    </source>
</evidence>
<dbReference type="EMBL" id="CP014323">
    <property type="protein sequence ID" value="AMJ99897.1"/>
    <property type="molecule type" value="Genomic_DNA"/>
</dbReference>
<organism evidence="2 3">
    <name type="scientific">Alteromonas macleodii</name>
    <name type="common">Pseudoalteromonas macleodii</name>
    <dbReference type="NCBI Taxonomy" id="28108"/>
    <lineage>
        <taxon>Bacteria</taxon>
        <taxon>Pseudomonadati</taxon>
        <taxon>Pseudomonadota</taxon>
        <taxon>Gammaproteobacteria</taxon>
        <taxon>Alteromonadales</taxon>
        <taxon>Alteromonadaceae</taxon>
        <taxon>Alteromonas/Salinimonas group</taxon>
        <taxon>Alteromonas</taxon>
    </lineage>
</organism>
<feature type="transmembrane region" description="Helical" evidence="1">
    <location>
        <begin position="40"/>
        <end position="59"/>
    </location>
</feature>
<dbReference type="OrthoDB" id="9914882at2"/>